<keyword evidence="4" id="KW-1185">Reference proteome</keyword>
<dbReference type="GO" id="GO:0000175">
    <property type="term" value="F:3'-5'-RNA exonuclease activity"/>
    <property type="evidence" value="ECO:0007669"/>
    <property type="project" value="TreeGrafter"/>
</dbReference>
<organism evidence="3 4">
    <name type="scientific">Diacronema lutheri</name>
    <name type="common">Unicellular marine alga</name>
    <name type="synonym">Monochrysis lutheri</name>
    <dbReference type="NCBI Taxonomy" id="2081491"/>
    <lineage>
        <taxon>Eukaryota</taxon>
        <taxon>Haptista</taxon>
        <taxon>Haptophyta</taxon>
        <taxon>Pavlovophyceae</taxon>
        <taxon>Pavlovales</taxon>
        <taxon>Pavlovaceae</taxon>
        <taxon>Diacronema</taxon>
    </lineage>
</organism>
<proteinExistence type="predicted"/>
<feature type="domain" description="Endonuclease/exonuclease/phosphatase" evidence="2">
    <location>
        <begin position="251"/>
        <end position="350"/>
    </location>
</feature>
<dbReference type="EMBL" id="JAGTXO010000040">
    <property type="protein sequence ID" value="KAG8459495.1"/>
    <property type="molecule type" value="Genomic_DNA"/>
</dbReference>
<comment type="caution">
    <text evidence="3">The sequence shown here is derived from an EMBL/GenBank/DDBJ whole genome shotgun (WGS) entry which is preliminary data.</text>
</comment>
<dbReference type="Proteomes" id="UP000751190">
    <property type="component" value="Unassembled WGS sequence"/>
</dbReference>
<dbReference type="CDD" id="cd23020">
    <property type="entry name" value="zf-HIT"/>
    <property type="match status" value="1"/>
</dbReference>
<feature type="domain" description="Endonuclease/exonuclease/phosphatase" evidence="2">
    <location>
        <begin position="455"/>
        <end position="595"/>
    </location>
</feature>
<dbReference type="SUPFAM" id="SSF56219">
    <property type="entry name" value="DNase I-like"/>
    <property type="match status" value="1"/>
</dbReference>
<dbReference type="PANTHER" id="PTHR12121:SF34">
    <property type="entry name" value="PROTEIN ANGEL"/>
    <property type="match status" value="1"/>
</dbReference>
<name>A0A8J5XAB3_DIALT</name>
<feature type="region of interest" description="Disordered" evidence="1">
    <location>
        <begin position="216"/>
        <end position="238"/>
    </location>
</feature>
<evidence type="ECO:0000313" key="4">
    <source>
        <dbReference type="Proteomes" id="UP000751190"/>
    </source>
</evidence>
<sequence>MLGRGGENEAPEVVRLRLLQEQPVQGCEITPDVYLSTGAHNSTDSALFVWKRCVFHLSCSLCSKSPVRLQCIASGRHYCSTECFKLGWPHRFSPREDRNAGLLQQAVENGADAGGAGGAAAGGYGGGGSGGGGGGGAEEHLAHKWMDVAHSLTYIPSADDVGRTLRLVCTPLSADGKWRGSSKAIDTAIVIAQPPPPPARRRLLVRNDEVCGFDASGSMRSSPAASDGAAAGGGGGAGGGAGGAGTTLSVVTYNVLADLYALMDTYPYCPSWALAWTYRRRNLLRDMRLLGADVYCLQEVQADHFEQWFEPQLDQLGYSGTYKRKTREFMGQYGKMDGCATFWRRDKLAPVDGGLHAVEFNAIAVSKHAPPGQERKRLLNRLLKDNVAQVGIFALVGASAQPGTPPQHVCVANTHINANTEFSDVKLWQTQYLLVEVERIVHEWIASSAGAALGALGASAAQLPVILAGDFNSTPGSTPYALLSTGFVERDAVSEDDPVGIIASLPLEHHMMLRSAHTTLGAHGNATANRLDANLMPTAQMELPYSNFTGHFVGTLDYIWYTSDLLEVVSILEAPNKEDITRSVALPSAQFPSDHIPLGVEFRLRPRQRAVARPPKADGQPLDPNTSPPRRAPRCGESERFVWDGTIDDEAHLGLADDDDDDDEPFVGVAAAESHTPALAPPGWDDNECSLEELFEDLEEGDWGARAPPVGGFAAPRNADAASFAPRAGLIADWEVDEEAHLHDAD</sequence>
<evidence type="ECO:0000313" key="3">
    <source>
        <dbReference type="EMBL" id="KAG8459495.1"/>
    </source>
</evidence>
<dbReference type="InterPro" id="IPR036691">
    <property type="entry name" value="Endo/exonu/phosph_ase_sf"/>
</dbReference>
<dbReference type="Pfam" id="PF03372">
    <property type="entry name" value="Exo_endo_phos"/>
    <property type="match status" value="2"/>
</dbReference>
<dbReference type="Gene3D" id="3.60.10.10">
    <property type="entry name" value="Endonuclease/exonuclease/phosphatase"/>
    <property type="match status" value="1"/>
</dbReference>
<reference evidence="3" key="1">
    <citation type="submission" date="2021-05" db="EMBL/GenBank/DDBJ databases">
        <title>The genome of the haptophyte Pavlova lutheri (Diacronema luteri, Pavlovales) - a model for lipid biosynthesis in eukaryotic algae.</title>
        <authorList>
            <person name="Hulatt C.J."/>
            <person name="Posewitz M.C."/>
        </authorList>
    </citation>
    <scope>NUCLEOTIDE SEQUENCE</scope>
    <source>
        <strain evidence="3">NIVA-4/92</strain>
    </source>
</reference>
<dbReference type="OrthoDB" id="428734at2759"/>
<protein>
    <recommendedName>
        <fullName evidence="2">Endonuclease/exonuclease/phosphatase domain-containing protein</fullName>
    </recommendedName>
</protein>
<evidence type="ECO:0000259" key="2">
    <source>
        <dbReference type="Pfam" id="PF03372"/>
    </source>
</evidence>
<gene>
    <name evidence="3" type="ORF">KFE25_012830</name>
</gene>
<dbReference type="InterPro" id="IPR050410">
    <property type="entry name" value="CCR4/nocturin_mRNA_transcr"/>
</dbReference>
<feature type="region of interest" description="Disordered" evidence="1">
    <location>
        <begin position="609"/>
        <end position="636"/>
    </location>
</feature>
<dbReference type="PANTHER" id="PTHR12121">
    <property type="entry name" value="CARBON CATABOLITE REPRESSOR PROTEIN 4"/>
    <property type="match status" value="1"/>
</dbReference>
<dbReference type="AlphaFoldDB" id="A0A8J5XAB3"/>
<evidence type="ECO:0000256" key="1">
    <source>
        <dbReference type="SAM" id="MobiDB-lite"/>
    </source>
</evidence>
<dbReference type="OMA" id="RIVHEWI"/>
<dbReference type="InterPro" id="IPR005135">
    <property type="entry name" value="Endo/exonuclease/phosphatase"/>
</dbReference>
<accession>A0A8J5XAB3</accession>